<gene>
    <name evidence="1" type="ORF">B0H16DRAFT_1467811</name>
</gene>
<keyword evidence="2" id="KW-1185">Reference proteome</keyword>
<organism evidence="1 2">
    <name type="scientific">Mycena metata</name>
    <dbReference type="NCBI Taxonomy" id="1033252"/>
    <lineage>
        <taxon>Eukaryota</taxon>
        <taxon>Fungi</taxon>
        <taxon>Dikarya</taxon>
        <taxon>Basidiomycota</taxon>
        <taxon>Agaricomycotina</taxon>
        <taxon>Agaricomycetes</taxon>
        <taxon>Agaricomycetidae</taxon>
        <taxon>Agaricales</taxon>
        <taxon>Marasmiineae</taxon>
        <taxon>Mycenaceae</taxon>
        <taxon>Mycena</taxon>
    </lineage>
</organism>
<dbReference type="AlphaFoldDB" id="A0AAD7I4H5"/>
<name>A0AAD7I4H5_9AGAR</name>
<proteinExistence type="predicted"/>
<dbReference type="Proteomes" id="UP001215598">
    <property type="component" value="Unassembled WGS sequence"/>
</dbReference>
<evidence type="ECO:0000313" key="1">
    <source>
        <dbReference type="EMBL" id="KAJ7733927.1"/>
    </source>
</evidence>
<reference evidence="1" key="1">
    <citation type="submission" date="2023-03" db="EMBL/GenBank/DDBJ databases">
        <title>Massive genome expansion in bonnet fungi (Mycena s.s.) driven by repeated elements and novel gene families across ecological guilds.</title>
        <authorList>
            <consortium name="Lawrence Berkeley National Laboratory"/>
            <person name="Harder C.B."/>
            <person name="Miyauchi S."/>
            <person name="Viragh M."/>
            <person name="Kuo A."/>
            <person name="Thoen E."/>
            <person name="Andreopoulos B."/>
            <person name="Lu D."/>
            <person name="Skrede I."/>
            <person name="Drula E."/>
            <person name="Henrissat B."/>
            <person name="Morin E."/>
            <person name="Kohler A."/>
            <person name="Barry K."/>
            <person name="LaButti K."/>
            <person name="Morin E."/>
            <person name="Salamov A."/>
            <person name="Lipzen A."/>
            <person name="Mereny Z."/>
            <person name="Hegedus B."/>
            <person name="Baldrian P."/>
            <person name="Stursova M."/>
            <person name="Weitz H."/>
            <person name="Taylor A."/>
            <person name="Grigoriev I.V."/>
            <person name="Nagy L.G."/>
            <person name="Martin F."/>
            <person name="Kauserud H."/>
        </authorList>
    </citation>
    <scope>NUCLEOTIDE SEQUENCE</scope>
    <source>
        <strain evidence="1">CBHHK182m</strain>
    </source>
</reference>
<accession>A0AAD7I4H5</accession>
<comment type="caution">
    <text evidence="1">The sequence shown here is derived from an EMBL/GenBank/DDBJ whole genome shotgun (WGS) entry which is preliminary data.</text>
</comment>
<dbReference type="EMBL" id="JARKIB010000135">
    <property type="protein sequence ID" value="KAJ7733927.1"/>
    <property type="molecule type" value="Genomic_DNA"/>
</dbReference>
<evidence type="ECO:0000313" key="2">
    <source>
        <dbReference type="Proteomes" id="UP001215598"/>
    </source>
</evidence>
<protein>
    <submittedName>
        <fullName evidence="1">Uncharacterized protein</fullName>
    </submittedName>
</protein>
<sequence>MSRTSKARMRENLGSTILRAHAGGPLQAGQWGVLLGSMGLSVQEIRCCIGGTWKWCHRIETVRVLGFSWVGGLESAGERRQNARGTRRKNPPHGVEKVNEGFAAGRLTVVMVTCPPNRGRLEVDQFIIEGLFKGPAGGGTHLAGVSAFSGGYPLTERLS</sequence>